<organism evidence="1">
    <name type="scientific">Physcomitrium patens</name>
    <name type="common">Spreading-leaved earth moss</name>
    <name type="synonym">Physcomitrella patens</name>
    <dbReference type="NCBI Taxonomy" id="3218"/>
    <lineage>
        <taxon>Eukaryota</taxon>
        <taxon>Viridiplantae</taxon>
        <taxon>Streptophyta</taxon>
        <taxon>Embryophyta</taxon>
        <taxon>Bryophyta</taxon>
        <taxon>Bryophytina</taxon>
        <taxon>Bryopsida</taxon>
        <taxon>Funariidae</taxon>
        <taxon>Funariales</taxon>
        <taxon>Funariaceae</taxon>
        <taxon>Physcomitrium</taxon>
    </lineage>
</organism>
<reference evidence="1 3" key="1">
    <citation type="journal article" date="2008" name="Science">
        <title>The Physcomitrella genome reveals evolutionary insights into the conquest of land by plants.</title>
        <authorList>
            <person name="Rensing S."/>
            <person name="Lang D."/>
            <person name="Zimmer A."/>
            <person name="Terry A."/>
            <person name="Salamov A."/>
            <person name="Shapiro H."/>
            <person name="Nishiyama T."/>
            <person name="Perroud P.-F."/>
            <person name="Lindquist E."/>
            <person name="Kamisugi Y."/>
            <person name="Tanahashi T."/>
            <person name="Sakakibara K."/>
            <person name="Fujita T."/>
            <person name="Oishi K."/>
            <person name="Shin-I T."/>
            <person name="Kuroki Y."/>
            <person name="Toyoda A."/>
            <person name="Suzuki Y."/>
            <person name="Hashimoto A."/>
            <person name="Yamaguchi K."/>
            <person name="Sugano A."/>
            <person name="Kohara Y."/>
            <person name="Fujiyama A."/>
            <person name="Anterola A."/>
            <person name="Aoki S."/>
            <person name="Ashton N."/>
            <person name="Barbazuk W.B."/>
            <person name="Barker E."/>
            <person name="Bennetzen J."/>
            <person name="Bezanilla M."/>
            <person name="Blankenship R."/>
            <person name="Cho S.H."/>
            <person name="Dutcher S."/>
            <person name="Estelle M."/>
            <person name="Fawcett J.A."/>
            <person name="Gundlach H."/>
            <person name="Hanada K."/>
            <person name="Heyl A."/>
            <person name="Hicks K.A."/>
            <person name="Hugh J."/>
            <person name="Lohr M."/>
            <person name="Mayer K."/>
            <person name="Melkozernov A."/>
            <person name="Murata T."/>
            <person name="Nelson D."/>
            <person name="Pils B."/>
            <person name="Prigge M."/>
            <person name="Reiss B."/>
            <person name="Renner T."/>
            <person name="Rombauts S."/>
            <person name="Rushton P."/>
            <person name="Sanderfoot A."/>
            <person name="Schween G."/>
            <person name="Shiu S.-H."/>
            <person name="Stueber K."/>
            <person name="Theodoulou F.L."/>
            <person name="Tu H."/>
            <person name="Van de Peer Y."/>
            <person name="Verrier P.J."/>
            <person name="Waters E."/>
            <person name="Wood A."/>
            <person name="Yang L."/>
            <person name="Cove D."/>
            <person name="Cuming A."/>
            <person name="Hasebe M."/>
            <person name="Lucas S."/>
            <person name="Mishler D.B."/>
            <person name="Reski R."/>
            <person name="Grigoriev I."/>
            <person name="Quatrano R.S."/>
            <person name="Boore J.L."/>
        </authorList>
    </citation>
    <scope>NUCLEOTIDE SEQUENCE [LARGE SCALE GENOMIC DNA]</scope>
    <source>
        <strain evidence="2 3">cv. Gransden 2004</strain>
    </source>
</reference>
<dbReference type="Gramene" id="Pp3c22_870V3.2">
    <property type="protein sequence ID" value="PAC:32903049.CDS.1"/>
    <property type="gene ID" value="Pp3c22_870"/>
</dbReference>
<gene>
    <name evidence="1" type="ORF">PHYPA_026543</name>
</gene>
<dbReference type="Gramene" id="Pp3c22_870V3.1">
    <property type="protein sequence ID" value="PAC:32903048.CDS.1"/>
    <property type="gene ID" value="Pp3c22_870"/>
</dbReference>
<reference evidence="1 3" key="2">
    <citation type="journal article" date="2018" name="Plant J.">
        <title>The Physcomitrella patens chromosome-scale assembly reveals moss genome structure and evolution.</title>
        <authorList>
            <person name="Lang D."/>
            <person name="Ullrich K.K."/>
            <person name="Murat F."/>
            <person name="Fuchs J."/>
            <person name="Jenkins J."/>
            <person name="Haas F.B."/>
            <person name="Piednoel M."/>
            <person name="Gundlach H."/>
            <person name="Van Bel M."/>
            <person name="Meyberg R."/>
            <person name="Vives C."/>
            <person name="Morata J."/>
            <person name="Symeonidi A."/>
            <person name="Hiss M."/>
            <person name="Muchero W."/>
            <person name="Kamisugi Y."/>
            <person name="Saleh O."/>
            <person name="Blanc G."/>
            <person name="Decker E.L."/>
            <person name="van Gessel N."/>
            <person name="Grimwood J."/>
            <person name="Hayes R.D."/>
            <person name="Graham S.W."/>
            <person name="Gunter L.E."/>
            <person name="McDaniel S.F."/>
            <person name="Hoernstein S.N.W."/>
            <person name="Larsson A."/>
            <person name="Li F.W."/>
            <person name="Perroud P.F."/>
            <person name="Phillips J."/>
            <person name="Ranjan P."/>
            <person name="Rokshar D.S."/>
            <person name="Rothfels C.J."/>
            <person name="Schneider L."/>
            <person name="Shu S."/>
            <person name="Stevenson D.W."/>
            <person name="Thummler F."/>
            <person name="Tillich M."/>
            <person name="Villarreal Aguilar J.C."/>
            <person name="Widiez T."/>
            <person name="Wong G.K."/>
            <person name="Wymore A."/>
            <person name="Zhang Y."/>
            <person name="Zimmer A.D."/>
            <person name="Quatrano R.S."/>
            <person name="Mayer K.F.X."/>
            <person name="Goodstein D."/>
            <person name="Casacuberta J.M."/>
            <person name="Vandepoele K."/>
            <person name="Reski R."/>
            <person name="Cuming A.C."/>
            <person name="Tuskan G.A."/>
            <person name="Maumus F."/>
            <person name="Salse J."/>
            <person name="Schmutz J."/>
            <person name="Rensing S.A."/>
        </authorList>
    </citation>
    <scope>NUCLEOTIDE SEQUENCE [LARGE SCALE GENOMIC DNA]</scope>
    <source>
        <strain evidence="2 3">cv. Gransden 2004</strain>
    </source>
</reference>
<protein>
    <submittedName>
        <fullName evidence="1 2">Uncharacterized protein</fullName>
    </submittedName>
</protein>
<dbReference type="Proteomes" id="UP000006727">
    <property type="component" value="Chromosome 22"/>
</dbReference>
<dbReference type="PaxDb" id="3218-PP1S251_79V6.1"/>
<dbReference type="InParanoid" id="A0A2K1ILS2"/>
<dbReference type="EMBL" id="ABEU02000022">
    <property type="protein sequence ID" value="PNR30227.1"/>
    <property type="molecule type" value="Genomic_DNA"/>
</dbReference>
<dbReference type="EnsemblPlants" id="Pp3c22_870V3.2">
    <property type="protein sequence ID" value="PAC:32903049.CDS.1"/>
    <property type="gene ID" value="Pp3c22_870"/>
</dbReference>
<dbReference type="EnsemblPlants" id="Pp3c22_870V3.1">
    <property type="protein sequence ID" value="PAC:32903048.CDS.1"/>
    <property type="gene ID" value="Pp3c22_870"/>
</dbReference>
<name>A0A2K1ILS2_PHYPA</name>
<keyword evidence="3" id="KW-1185">Reference proteome</keyword>
<proteinExistence type="predicted"/>
<accession>A0A2K1ILS2</accession>
<dbReference type="AlphaFoldDB" id="A0A2K1ILS2"/>
<evidence type="ECO:0000313" key="1">
    <source>
        <dbReference type="EMBL" id="PNR30227.1"/>
    </source>
</evidence>
<evidence type="ECO:0000313" key="3">
    <source>
        <dbReference type="Proteomes" id="UP000006727"/>
    </source>
</evidence>
<evidence type="ECO:0000313" key="2">
    <source>
        <dbReference type="EnsemblPlants" id="PAC:32903048.CDS.1"/>
    </source>
</evidence>
<reference evidence="2" key="3">
    <citation type="submission" date="2020-12" db="UniProtKB">
        <authorList>
            <consortium name="EnsemblPlants"/>
        </authorList>
    </citation>
    <scope>IDENTIFICATION</scope>
</reference>
<sequence length="50" mass="5952">MVVYVLGYNFENVSLLDDTYIQVLESTQYINQFFNLPTFVDIVALDFYIY</sequence>